<organism evidence="2 3">
    <name type="scientific">Streptomyces osmaniensis</name>
    <dbReference type="NCBI Taxonomy" id="593134"/>
    <lineage>
        <taxon>Bacteria</taxon>
        <taxon>Bacillati</taxon>
        <taxon>Actinomycetota</taxon>
        <taxon>Actinomycetes</taxon>
        <taxon>Kitasatosporales</taxon>
        <taxon>Streptomycetaceae</taxon>
        <taxon>Streptomyces</taxon>
    </lineage>
</organism>
<reference evidence="3" key="1">
    <citation type="journal article" date="2019" name="Int. J. Syst. Evol. Microbiol.">
        <title>The Global Catalogue of Microorganisms (GCM) 10K type strain sequencing project: providing services to taxonomists for standard genome sequencing and annotation.</title>
        <authorList>
            <consortium name="The Broad Institute Genomics Platform"/>
            <consortium name="The Broad Institute Genome Sequencing Center for Infectious Disease"/>
            <person name="Wu L."/>
            <person name="Ma J."/>
        </authorList>
    </citation>
    <scope>NUCLEOTIDE SEQUENCE [LARGE SCALE GENOMIC DNA]</scope>
    <source>
        <strain evidence="3">JCM 17656</strain>
    </source>
</reference>
<evidence type="ECO:0000313" key="3">
    <source>
        <dbReference type="Proteomes" id="UP001500707"/>
    </source>
</evidence>
<dbReference type="Proteomes" id="UP001500707">
    <property type="component" value="Unassembled WGS sequence"/>
</dbReference>
<keyword evidence="3" id="KW-1185">Reference proteome</keyword>
<sequence length="727" mass="78632">MAQLWSALLAGGLVEESASTDPDGSGVMSAWLAWPPGRQAELTELFRRCVQELWACLDALVTESVEAFSVQHRLRRPECPRFFPVADSLDGFRALLAESCMDGALRSHVAMVADCQPFRGHDGEEVIDLIRRGLGYLVEWDTALGSGAVMGAWATPVSPQVDVDPPAYVLRVEAAAPGALGPEARVLALYQLSCYQLDSHVQTQAGAYVDVCFAEGFAPANGEDTFEQRLSLAIEAVTRFAVSFAWLSSQVPGSRHVLPTDGVAADTWIAAARSSRHWSPEELAALASSDIGLGRVEDTDTLTLLVSTPGGVYERVIPHATPLRSHDRRGTAAEMAVQDAAATWGLPDFVMAPSVERKGRGVREISDGLLVVGNRGVVVQIKAREGEPGTAEREASWTLKQLTAAGKQIHGTVRRLKAQSAQMLNGRGRSVLVAGPDIEWVGVAVIEHPDPPLELTVPPHEGSTPVIALLRRDWEFLFNQLRSTHAVVDYLHRVGTSAPVLGGEPERYYELAAADAESEPATVDSSWTPHPVQPLSVPLLPAAPAGSDDYEAHTMVRIMLEDVATSLTGPDQWEAWQRVLASLDSLPVGYRSDLGRFLLDALAAVSGAEPGTTAWRMRTFIAGPEWDQLGFAICSALTDHTRAAFSAWLQLRHHERGAQTDLAELTSVGVLLTPRTDGHREWDTTVSTISGDPELTSDELRAYQKLFNTPHSAEETDARSPDSPPTH</sequence>
<dbReference type="RefSeq" id="WP_346186819.1">
    <property type="nucleotide sequence ID" value="NZ_BAABCE010000046.1"/>
</dbReference>
<evidence type="ECO:0000313" key="2">
    <source>
        <dbReference type="EMBL" id="GAA3597226.1"/>
    </source>
</evidence>
<name>A0ABP6Z2M6_9ACTN</name>
<comment type="caution">
    <text evidence="2">The sequence shown here is derived from an EMBL/GenBank/DDBJ whole genome shotgun (WGS) entry which is preliminary data.</text>
</comment>
<dbReference type="EMBL" id="BAABCE010000046">
    <property type="protein sequence ID" value="GAA3597226.1"/>
    <property type="molecule type" value="Genomic_DNA"/>
</dbReference>
<protein>
    <submittedName>
        <fullName evidence="2">Uncharacterized protein</fullName>
    </submittedName>
</protein>
<gene>
    <name evidence="2" type="ORF">GCM10022295_92340</name>
</gene>
<accession>A0ABP6Z2M6</accession>
<evidence type="ECO:0000256" key="1">
    <source>
        <dbReference type="SAM" id="MobiDB-lite"/>
    </source>
</evidence>
<proteinExistence type="predicted"/>
<feature type="region of interest" description="Disordered" evidence="1">
    <location>
        <begin position="706"/>
        <end position="727"/>
    </location>
</feature>